<name>A0A830H2Z2_9CHLO</name>
<gene>
    <name evidence="2" type="ORF">PPROV_000005000</name>
</gene>
<accession>A0A830H2Z2</accession>
<evidence type="ECO:0000259" key="1">
    <source>
        <dbReference type="Pfam" id="PF08241"/>
    </source>
</evidence>
<organism evidence="2 3">
    <name type="scientific">Pycnococcus provasolii</name>
    <dbReference type="NCBI Taxonomy" id="41880"/>
    <lineage>
        <taxon>Eukaryota</taxon>
        <taxon>Viridiplantae</taxon>
        <taxon>Chlorophyta</taxon>
        <taxon>Pseudoscourfieldiophyceae</taxon>
        <taxon>Pseudoscourfieldiales</taxon>
        <taxon>Pycnococcaceae</taxon>
        <taxon>Pycnococcus</taxon>
    </lineage>
</organism>
<dbReference type="CDD" id="cd02440">
    <property type="entry name" value="AdoMet_MTases"/>
    <property type="match status" value="1"/>
</dbReference>
<dbReference type="Proteomes" id="UP000660262">
    <property type="component" value="Unassembled WGS sequence"/>
</dbReference>
<feature type="domain" description="Methyltransferase type 11" evidence="1">
    <location>
        <begin position="116"/>
        <end position="217"/>
    </location>
</feature>
<comment type="caution">
    <text evidence="2">The sequence shown here is derived from an EMBL/GenBank/DDBJ whole genome shotgun (WGS) entry which is preliminary data.</text>
</comment>
<dbReference type="PANTHER" id="PTHR45036">
    <property type="entry name" value="METHYLTRANSFERASE LIKE 7B"/>
    <property type="match status" value="1"/>
</dbReference>
<dbReference type="AlphaFoldDB" id="A0A830H2Z2"/>
<dbReference type="PANTHER" id="PTHR45036:SF1">
    <property type="entry name" value="METHYLTRANSFERASE LIKE 7A"/>
    <property type="match status" value="1"/>
</dbReference>
<dbReference type="OrthoDB" id="416496at2759"/>
<dbReference type="InterPro" id="IPR029063">
    <property type="entry name" value="SAM-dependent_MTases_sf"/>
</dbReference>
<dbReference type="EMBL" id="BNJQ01000001">
    <property type="protein sequence ID" value="GHP01294.1"/>
    <property type="molecule type" value="Genomic_DNA"/>
</dbReference>
<protein>
    <recommendedName>
        <fullName evidence="1">Methyltransferase type 11 domain-containing protein</fullName>
    </recommendedName>
</protein>
<evidence type="ECO:0000313" key="2">
    <source>
        <dbReference type="EMBL" id="GHP01294.1"/>
    </source>
</evidence>
<dbReference type="InterPro" id="IPR013216">
    <property type="entry name" value="Methyltransf_11"/>
</dbReference>
<sequence>MPTVRSLRPALARAPPVCCGSHSHERRPPLVTVKRPSGDESCVCSRRSWLALGGGISCMCCTSAAHAYSLNADAQRSFAVGMDEGMREYEDGVRRRKVQWLSQGLGDFSRGLRICELGVGTFPNASLYSELNMRNVQVVGVDPNPFMLERARDYAARADVDFVGVQGDDTCLEELTTTSEGKFDAVVCSLVLCSVNDVSATLGRISKSVKPGGRFLFWEHVRGTGLQGIVQDSLSPLQQVVADGCHLNRQTLKTLQSCKTFSVDSAETFLVDGASLIAPHISGFATVIEA</sequence>
<dbReference type="InterPro" id="IPR052356">
    <property type="entry name" value="Thiol_S-MT"/>
</dbReference>
<proteinExistence type="predicted"/>
<dbReference type="SUPFAM" id="SSF53335">
    <property type="entry name" value="S-adenosyl-L-methionine-dependent methyltransferases"/>
    <property type="match status" value="1"/>
</dbReference>
<evidence type="ECO:0000313" key="3">
    <source>
        <dbReference type="Proteomes" id="UP000660262"/>
    </source>
</evidence>
<dbReference type="Gene3D" id="3.40.50.150">
    <property type="entry name" value="Vaccinia Virus protein VP39"/>
    <property type="match status" value="1"/>
</dbReference>
<keyword evidence="3" id="KW-1185">Reference proteome</keyword>
<dbReference type="GO" id="GO:0008757">
    <property type="term" value="F:S-adenosylmethionine-dependent methyltransferase activity"/>
    <property type="evidence" value="ECO:0007669"/>
    <property type="project" value="InterPro"/>
</dbReference>
<reference evidence="2" key="1">
    <citation type="submission" date="2020-10" db="EMBL/GenBank/DDBJ databases">
        <title>Unveiling of a novel bifunctional photoreceptor, Dualchrome1, isolated from a cosmopolitan green alga.</title>
        <authorList>
            <person name="Suzuki S."/>
            <person name="Kawachi M."/>
        </authorList>
    </citation>
    <scope>NUCLEOTIDE SEQUENCE</scope>
    <source>
        <strain evidence="2">NIES 2893</strain>
    </source>
</reference>
<dbReference type="Pfam" id="PF08241">
    <property type="entry name" value="Methyltransf_11"/>
    <property type="match status" value="1"/>
</dbReference>